<dbReference type="RefSeq" id="WP_012921125.1">
    <property type="nucleotide sequence ID" value="NC_013729.1"/>
</dbReference>
<comment type="similarity">
    <text evidence="1">Belongs to the ABC transporter superfamily.</text>
</comment>
<dbReference type="SUPFAM" id="SSF52540">
    <property type="entry name" value="P-loop containing nucleoside triphosphate hydrolases"/>
    <property type="match status" value="1"/>
</dbReference>
<dbReference type="OrthoDB" id="9804819at2"/>
<keyword evidence="4" id="KW-0067">ATP-binding</keyword>
<protein>
    <submittedName>
        <fullName evidence="6">ABC transporter related protein</fullName>
    </submittedName>
</protein>
<dbReference type="Proteomes" id="UP000007967">
    <property type="component" value="Chromosome"/>
</dbReference>
<gene>
    <name evidence="6" type="ordered locus">Kfla_3511</name>
</gene>
<evidence type="ECO:0000256" key="4">
    <source>
        <dbReference type="ARBA" id="ARBA00022840"/>
    </source>
</evidence>
<feature type="domain" description="ABC transporter" evidence="5">
    <location>
        <begin position="7"/>
        <end position="237"/>
    </location>
</feature>
<evidence type="ECO:0000313" key="6">
    <source>
        <dbReference type="EMBL" id="ADB32569.1"/>
    </source>
</evidence>
<sequence>MAAGPALVATGLRKAYGRVVAVESLDLEVAAGTVLGFLGPNGAGKTTAIRLLTTVLAADSGSFTVAGVPHTRPAQIRRRVGVLPESAGYPPAQSGEEWLRYHAELFGRDRADARGTARRLLSDVGLADRGSALISAYSRGMRQRLGIARALVNDPDVVFLDEPALGLDPMGQAQVLDLIGRIARDRGATVLLSTHVLADVEQVCDRVVILNRGKVVAEGTVAEVVRKAAAARNGRVRVPPEQVERALGALAGTEILATANGRGSLGELELSLPAGVEVETAATEAISSLLAAGVPVLGFSLEGGRLSDAFLAVTEEV</sequence>
<dbReference type="InterPro" id="IPR003593">
    <property type="entry name" value="AAA+_ATPase"/>
</dbReference>
<evidence type="ECO:0000256" key="3">
    <source>
        <dbReference type="ARBA" id="ARBA00022741"/>
    </source>
</evidence>
<dbReference type="CDD" id="cd03230">
    <property type="entry name" value="ABC_DR_subfamily_A"/>
    <property type="match status" value="1"/>
</dbReference>
<dbReference type="STRING" id="479435.Kfla_3511"/>
<evidence type="ECO:0000259" key="5">
    <source>
        <dbReference type="PROSITE" id="PS50893"/>
    </source>
</evidence>
<dbReference type="AlphaFoldDB" id="D2PLY9"/>
<evidence type="ECO:0000313" key="7">
    <source>
        <dbReference type="Proteomes" id="UP000007967"/>
    </source>
</evidence>
<keyword evidence="7" id="KW-1185">Reference proteome</keyword>
<dbReference type="PROSITE" id="PS50893">
    <property type="entry name" value="ABC_TRANSPORTER_2"/>
    <property type="match status" value="1"/>
</dbReference>
<dbReference type="InterPro" id="IPR027417">
    <property type="entry name" value="P-loop_NTPase"/>
</dbReference>
<dbReference type="KEGG" id="kfl:Kfla_3511"/>
<dbReference type="SMART" id="SM00382">
    <property type="entry name" value="AAA"/>
    <property type="match status" value="1"/>
</dbReference>
<reference evidence="7" key="1">
    <citation type="submission" date="2009-09" db="EMBL/GenBank/DDBJ databases">
        <title>The complete genome of Kribbella flavida DSM 17836.</title>
        <authorList>
            <consortium name="US DOE Joint Genome Institute (JGI-PGF)"/>
            <person name="Lucas S."/>
            <person name="Copeland A."/>
            <person name="Lapidus A."/>
            <person name="Glavina del Rio T."/>
            <person name="Dalin E."/>
            <person name="Tice H."/>
            <person name="Bruce D."/>
            <person name="Goodwin L."/>
            <person name="Pitluck S."/>
            <person name="Kyrpides N."/>
            <person name="Mavromatis K."/>
            <person name="Ivanova N."/>
            <person name="Saunders E."/>
            <person name="Brettin T."/>
            <person name="Detter J.C."/>
            <person name="Han C."/>
            <person name="Larimer F."/>
            <person name="Land M."/>
            <person name="Hauser L."/>
            <person name="Markowitz V."/>
            <person name="Cheng J.-F."/>
            <person name="Hugenholtz P."/>
            <person name="Woyke T."/>
            <person name="Wu D."/>
            <person name="Pukall R."/>
            <person name="Klenk H.-P."/>
            <person name="Eisen J.A."/>
        </authorList>
    </citation>
    <scope>NUCLEOTIDE SEQUENCE [LARGE SCALE GENOMIC DNA]</scope>
    <source>
        <strain evidence="7">DSM 17836 / JCM 10339 / NBRC 14399</strain>
    </source>
</reference>
<dbReference type="EMBL" id="CP001736">
    <property type="protein sequence ID" value="ADB32569.1"/>
    <property type="molecule type" value="Genomic_DNA"/>
</dbReference>
<dbReference type="InterPro" id="IPR003439">
    <property type="entry name" value="ABC_transporter-like_ATP-bd"/>
</dbReference>
<dbReference type="Pfam" id="PF00005">
    <property type="entry name" value="ABC_tran"/>
    <property type="match status" value="1"/>
</dbReference>
<dbReference type="PANTHER" id="PTHR43335:SF11">
    <property type="entry name" value="ABC TRANSPORTER RELATED"/>
    <property type="match status" value="1"/>
</dbReference>
<dbReference type="Gene3D" id="3.40.50.300">
    <property type="entry name" value="P-loop containing nucleotide triphosphate hydrolases"/>
    <property type="match status" value="1"/>
</dbReference>
<organism evidence="6 7">
    <name type="scientific">Kribbella flavida (strain DSM 17836 / JCM 10339 / NBRC 14399)</name>
    <dbReference type="NCBI Taxonomy" id="479435"/>
    <lineage>
        <taxon>Bacteria</taxon>
        <taxon>Bacillati</taxon>
        <taxon>Actinomycetota</taxon>
        <taxon>Actinomycetes</taxon>
        <taxon>Propionibacteriales</taxon>
        <taxon>Kribbellaceae</taxon>
        <taxon>Kribbella</taxon>
    </lineage>
</organism>
<dbReference type="eggNOG" id="COG1131">
    <property type="taxonomic scope" value="Bacteria"/>
</dbReference>
<keyword evidence="2" id="KW-0813">Transport</keyword>
<proteinExistence type="inferred from homology"/>
<reference evidence="6 7" key="2">
    <citation type="journal article" date="2010" name="Stand. Genomic Sci.">
        <title>Complete genome sequence of Kribbella flavida type strain (IFO 14399).</title>
        <authorList>
            <person name="Pukall R."/>
            <person name="Lapidus A."/>
            <person name="Glavina Del Rio T."/>
            <person name="Copeland A."/>
            <person name="Tice H."/>
            <person name="Cheng J.-F."/>
            <person name="Lucas S."/>
            <person name="Chen F."/>
            <person name="Nolan M."/>
            <person name="LaButti K."/>
            <person name="Pati A."/>
            <person name="Ivanova N."/>
            <person name="Mavrommatis K."/>
            <person name="Mikhailova N."/>
            <person name="Pitluck S."/>
            <person name="Bruce D."/>
            <person name="Goodwin L."/>
            <person name="Land M."/>
            <person name="Hauser L."/>
            <person name="Chang Y.-J."/>
            <person name="Jeffries C.D."/>
            <person name="Chen A."/>
            <person name="Palaniappan K."/>
            <person name="Chain P."/>
            <person name="Rohde M."/>
            <person name="Goeker M."/>
            <person name="Bristow J."/>
            <person name="Eisen J.A."/>
            <person name="Markowitz V."/>
            <person name="Hugenholtz P."/>
            <person name="Kyrpides N.C."/>
            <person name="Klenk H.-P."/>
            <person name="Brettin T."/>
        </authorList>
    </citation>
    <scope>NUCLEOTIDE SEQUENCE [LARGE SCALE GENOMIC DNA]</scope>
    <source>
        <strain evidence="7">DSM 17836 / JCM 10339 / NBRC 14399</strain>
    </source>
</reference>
<dbReference type="HOGENOM" id="CLU_000604_1_2_11"/>
<evidence type="ECO:0000256" key="1">
    <source>
        <dbReference type="ARBA" id="ARBA00005417"/>
    </source>
</evidence>
<name>D2PLY9_KRIFD</name>
<dbReference type="GO" id="GO:0005524">
    <property type="term" value="F:ATP binding"/>
    <property type="evidence" value="ECO:0007669"/>
    <property type="project" value="UniProtKB-KW"/>
</dbReference>
<evidence type="ECO:0000256" key="2">
    <source>
        <dbReference type="ARBA" id="ARBA00022448"/>
    </source>
</evidence>
<accession>D2PLY9</accession>
<keyword evidence="3" id="KW-0547">Nucleotide-binding</keyword>
<dbReference type="PANTHER" id="PTHR43335">
    <property type="entry name" value="ABC TRANSPORTER, ATP-BINDING PROTEIN"/>
    <property type="match status" value="1"/>
</dbReference>
<dbReference type="GO" id="GO:0016887">
    <property type="term" value="F:ATP hydrolysis activity"/>
    <property type="evidence" value="ECO:0007669"/>
    <property type="project" value="InterPro"/>
</dbReference>